<sequence>MEPTSGKEADTRRGSWITSTPFYYGWVILVVAGITHFSSAPGQTYVASIFLEPMIDDLGWSRTVFSGLYTAGSMTAAFFMVAVGKALDRFGARRTLTVLCVLMGFAAIWMSGVDAEWKLYVGFAALRTIGQGSFGLVATTMISTWFVRMRGRATALSSLGGAASMTAFPFLVHLLIERLEWRQAWITLGISVWVLLLVPVIVLIRRSPEDIGVLPDGDRIHKSSEEISGSKRIPTPDNELPDNSVSEPAEIHFKLSEALRTRSLWMLVFSSIALPLIMTGLMFHHVSILGSKGISPALAAGTMGLFGPLMLVANLGGGYLSDRMPNRFLLAAGQAILVITMLWAMTIETAWQAVFYIVLASLSVGLVGTTNTVIWANYFGRRYLGSIRGFATTIMVAFSALGALPFGIIYDRSESYDTAILILLILPVFACIFSFLALPPQRDTKRIEPSANVS</sequence>
<feature type="transmembrane region" description="Helical" evidence="1">
    <location>
        <begin position="60"/>
        <end position="83"/>
    </location>
</feature>
<dbReference type="InterPro" id="IPR036259">
    <property type="entry name" value="MFS_trans_sf"/>
</dbReference>
<feature type="transmembrane region" description="Helical" evidence="1">
    <location>
        <begin position="328"/>
        <end position="347"/>
    </location>
</feature>
<dbReference type="InterPro" id="IPR020846">
    <property type="entry name" value="MFS_dom"/>
</dbReference>
<keyword evidence="1" id="KW-0812">Transmembrane</keyword>
<dbReference type="Pfam" id="PF07690">
    <property type="entry name" value="MFS_1"/>
    <property type="match status" value="1"/>
</dbReference>
<dbReference type="CDD" id="cd17355">
    <property type="entry name" value="MFS_YcxA_like"/>
    <property type="match status" value="1"/>
</dbReference>
<feature type="transmembrane region" description="Helical" evidence="1">
    <location>
        <begin position="154"/>
        <end position="176"/>
    </location>
</feature>
<gene>
    <name evidence="3" type="ORF">METZ01_LOCUS84099</name>
</gene>
<reference evidence="3" key="1">
    <citation type="submission" date="2018-05" db="EMBL/GenBank/DDBJ databases">
        <authorList>
            <person name="Lanie J.A."/>
            <person name="Ng W.-L."/>
            <person name="Kazmierczak K.M."/>
            <person name="Andrzejewski T.M."/>
            <person name="Davidsen T.M."/>
            <person name="Wayne K.J."/>
            <person name="Tettelin H."/>
            <person name="Glass J.I."/>
            <person name="Rusch D."/>
            <person name="Podicherti R."/>
            <person name="Tsui H.-C.T."/>
            <person name="Winkler M.E."/>
        </authorList>
    </citation>
    <scope>NUCLEOTIDE SEQUENCE</scope>
</reference>
<proteinExistence type="predicted"/>
<feature type="transmembrane region" description="Helical" evidence="1">
    <location>
        <begin position="390"/>
        <end position="410"/>
    </location>
</feature>
<accession>A0A381USU3</accession>
<feature type="transmembrane region" description="Helical" evidence="1">
    <location>
        <begin position="95"/>
        <end position="113"/>
    </location>
</feature>
<feature type="transmembrane region" description="Helical" evidence="1">
    <location>
        <begin position="182"/>
        <end position="204"/>
    </location>
</feature>
<dbReference type="Gene3D" id="1.20.1250.20">
    <property type="entry name" value="MFS general substrate transporter like domains"/>
    <property type="match status" value="2"/>
</dbReference>
<dbReference type="GO" id="GO:0022857">
    <property type="term" value="F:transmembrane transporter activity"/>
    <property type="evidence" value="ECO:0007669"/>
    <property type="project" value="InterPro"/>
</dbReference>
<evidence type="ECO:0000313" key="3">
    <source>
        <dbReference type="EMBL" id="SVA31245.1"/>
    </source>
</evidence>
<dbReference type="InterPro" id="IPR050327">
    <property type="entry name" value="Proton-linked_MCT"/>
</dbReference>
<organism evidence="3">
    <name type="scientific">marine metagenome</name>
    <dbReference type="NCBI Taxonomy" id="408172"/>
    <lineage>
        <taxon>unclassified sequences</taxon>
        <taxon>metagenomes</taxon>
        <taxon>ecological metagenomes</taxon>
    </lineage>
</organism>
<keyword evidence="1" id="KW-1133">Transmembrane helix</keyword>
<keyword evidence="1" id="KW-0472">Membrane</keyword>
<dbReference type="PANTHER" id="PTHR11360:SF308">
    <property type="entry name" value="BLL3089 PROTEIN"/>
    <property type="match status" value="1"/>
</dbReference>
<feature type="transmembrane region" description="Helical" evidence="1">
    <location>
        <begin position="264"/>
        <end position="285"/>
    </location>
</feature>
<dbReference type="SUPFAM" id="SSF103473">
    <property type="entry name" value="MFS general substrate transporter"/>
    <property type="match status" value="1"/>
</dbReference>
<dbReference type="EMBL" id="UINC01007069">
    <property type="protein sequence ID" value="SVA31245.1"/>
    <property type="molecule type" value="Genomic_DNA"/>
</dbReference>
<feature type="transmembrane region" description="Helical" evidence="1">
    <location>
        <begin position="297"/>
        <end position="316"/>
    </location>
</feature>
<dbReference type="InterPro" id="IPR011701">
    <property type="entry name" value="MFS"/>
</dbReference>
<evidence type="ECO:0000259" key="2">
    <source>
        <dbReference type="PROSITE" id="PS50850"/>
    </source>
</evidence>
<feature type="transmembrane region" description="Helical" evidence="1">
    <location>
        <begin position="416"/>
        <end position="438"/>
    </location>
</feature>
<feature type="transmembrane region" description="Helical" evidence="1">
    <location>
        <begin position="21"/>
        <end position="40"/>
    </location>
</feature>
<evidence type="ECO:0000256" key="1">
    <source>
        <dbReference type="SAM" id="Phobius"/>
    </source>
</evidence>
<protein>
    <recommendedName>
        <fullName evidence="2">Major facilitator superfamily (MFS) profile domain-containing protein</fullName>
    </recommendedName>
</protein>
<feature type="transmembrane region" description="Helical" evidence="1">
    <location>
        <begin position="119"/>
        <end position="147"/>
    </location>
</feature>
<name>A0A381USU3_9ZZZZ</name>
<dbReference type="AlphaFoldDB" id="A0A381USU3"/>
<feature type="transmembrane region" description="Helical" evidence="1">
    <location>
        <begin position="353"/>
        <end position="378"/>
    </location>
</feature>
<dbReference type="PROSITE" id="PS50850">
    <property type="entry name" value="MFS"/>
    <property type="match status" value="1"/>
</dbReference>
<feature type="domain" description="Major facilitator superfamily (MFS) profile" evidence="2">
    <location>
        <begin position="28"/>
        <end position="442"/>
    </location>
</feature>
<dbReference type="PANTHER" id="PTHR11360">
    <property type="entry name" value="MONOCARBOXYLATE TRANSPORTER"/>
    <property type="match status" value="1"/>
</dbReference>